<dbReference type="PRINTS" id="PR00502">
    <property type="entry name" value="NUDIXFAMILY"/>
</dbReference>
<keyword evidence="6" id="KW-0227">DNA damage</keyword>
<sequence length="130" mass="14177">MDRRVVVGVAIVDEGRVLAALRPGPDGGWEFPGGKVEPGESDEVAAAREIEEELGLRITVGAALPGEELIGDKYVLRVYLAEPAGHDWLPVLREHTEIRWVQAADLGSLSWLPADRPFLNTLRHHLVADG</sequence>
<comment type="catalytic activity">
    <reaction evidence="10">
        <text>8-oxo-dGTP + H2O = 8-oxo-dGMP + diphosphate + H(+)</text>
        <dbReference type="Rhea" id="RHEA:31575"/>
        <dbReference type="ChEBI" id="CHEBI:15377"/>
        <dbReference type="ChEBI" id="CHEBI:15378"/>
        <dbReference type="ChEBI" id="CHEBI:33019"/>
        <dbReference type="ChEBI" id="CHEBI:63224"/>
        <dbReference type="ChEBI" id="CHEBI:77896"/>
        <dbReference type="EC" id="3.6.1.55"/>
    </reaction>
</comment>
<evidence type="ECO:0000313" key="14">
    <source>
        <dbReference type="EMBL" id="GAA1548230.1"/>
    </source>
</evidence>
<dbReference type="InterPro" id="IPR015797">
    <property type="entry name" value="NUDIX_hydrolase-like_dom_sf"/>
</dbReference>
<dbReference type="PANTHER" id="PTHR47707:SF1">
    <property type="entry name" value="NUDIX HYDROLASE FAMILY PROTEIN"/>
    <property type="match status" value="1"/>
</dbReference>
<dbReference type="InterPro" id="IPR047127">
    <property type="entry name" value="MutT-like"/>
</dbReference>
<keyword evidence="9" id="KW-0234">DNA repair</keyword>
<dbReference type="PROSITE" id="PS51462">
    <property type="entry name" value="NUDIX"/>
    <property type="match status" value="1"/>
</dbReference>
<evidence type="ECO:0000256" key="1">
    <source>
        <dbReference type="ARBA" id="ARBA00001946"/>
    </source>
</evidence>
<reference evidence="14 15" key="1">
    <citation type="journal article" date="2019" name="Int. J. Syst. Evol. Microbiol.">
        <title>The Global Catalogue of Microorganisms (GCM) 10K type strain sequencing project: providing services to taxonomists for standard genome sequencing and annotation.</title>
        <authorList>
            <consortium name="The Broad Institute Genomics Platform"/>
            <consortium name="The Broad Institute Genome Sequencing Center for Infectious Disease"/>
            <person name="Wu L."/>
            <person name="Ma J."/>
        </authorList>
    </citation>
    <scope>NUCLEOTIDE SEQUENCE [LARGE SCALE GENOMIC DNA]</scope>
    <source>
        <strain evidence="14 15">JCM 14303</strain>
    </source>
</reference>
<accession>A0ABN2BY93</accession>
<dbReference type="PANTHER" id="PTHR47707">
    <property type="entry name" value="8-OXO-DGTP DIPHOSPHATASE"/>
    <property type="match status" value="1"/>
</dbReference>
<keyword evidence="5" id="KW-0479">Metal-binding</keyword>
<evidence type="ECO:0000256" key="9">
    <source>
        <dbReference type="ARBA" id="ARBA00023204"/>
    </source>
</evidence>
<dbReference type="PROSITE" id="PS00893">
    <property type="entry name" value="NUDIX_BOX"/>
    <property type="match status" value="1"/>
</dbReference>
<evidence type="ECO:0000259" key="13">
    <source>
        <dbReference type="PROSITE" id="PS51462"/>
    </source>
</evidence>
<dbReference type="CDD" id="cd03425">
    <property type="entry name" value="NUDIX_MutT_NudA_like"/>
    <property type="match status" value="1"/>
</dbReference>
<name>A0ABN2BY93_9ACTN</name>
<comment type="similarity">
    <text evidence="2 12">Belongs to the Nudix hydrolase family.</text>
</comment>
<evidence type="ECO:0000256" key="8">
    <source>
        <dbReference type="ARBA" id="ARBA00022842"/>
    </source>
</evidence>
<gene>
    <name evidence="14" type="ORF">GCM10009741_60080</name>
</gene>
<evidence type="ECO:0000256" key="5">
    <source>
        <dbReference type="ARBA" id="ARBA00022723"/>
    </source>
</evidence>
<comment type="cofactor">
    <cofactor evidence="1">
        <name>Mg(2+)</name>
        <dbReference type="ChEBI" id="CHEBI:18420"/>
    </cofactor>
</comment>
<keyword evidence="7 12" id="KW-0378">Hydrolase</keyword>
<evidence type="ECO:0000256" key="7">
    <source>
        <dbReference type="ARBA" id="ARBA00022801"/>
    </source>
</evidence>
<evidence type="ECO:0000256" key="10">
    <source>
        <dbReference type="ARBA" id="ARBA00035861"/>
    </source>
</evidence>
<dbReference type="EMBL" id="BAAANC010000003">
    <property type="protein sequence ID" value="GAA1548230.1"/>
    <property type="molecule type" value="Genomic_DNA"/>
</dbReference>
<evidence type="ECO:0000256" key="12">
    <source>
        <dbReference type="RuleBase" id="RU003476"/>
    </source>
</evidence>
<evidence type="ECO:0000256" key="6">
    <source>
        <dbReference type="ARBA" id="ARBA00022763"/>
    </source>
</evidence>
<evidence type="ECO:0000313" key="15">
    <source>
        <dbReference type="Proteomes" id="UP001500363"/>
    </source>
</evidence>
<dbReference type="EC" id="3.6.1.55" evidence="11"/>
<dbReference type="InterPro" id="IPR020084">
    <property type="entry name" value="NUDIX_hydrolase_CS"/>
</dbReference>
<dbReference type="SUPFAM" id="SSF55811">
    <property type="entry name" value="Nudix"/>
    <property type="match status" value="1"/>
</dbReference>
<dbReference type="Proteomes" id="UP001500363">
    <property type="component" value="Unassembled WGS sequence"/>
</dbReference>
<evidence type="ECO:0000256" key="4">
    <source>
        <dbReference type="ARBA" id="ARBA00022705"/>
    </source>
</evidence>
<dbReference type="InterPro" id="IPR020476">
    <property type="entry name" value="Nudix_hydrolase"/>
</dbReference>
<dbReference type="Pfam" id="PF00293">
    <property type="entry name" value="NUDIX"/>
    <property type="match status" value="1"/>
</dbReference>
<feature type="domain" description="Nudix hydrolase" evidence="13">
    <location>
        <begin position="2"/>
        <end position="126"/>
    </location>
</feature>
<keyword evidence="3" id="KW-0515">Mutator protein</keyword>
<organism evidence="14 15">
    <name type="scientific">Kribbella lupini</name>
    <dbReference type="NCBI Taxonomy" id="291602"/>
    <lineage>
        <taxon>Bacteria</taxon>
        <taxon>Bacillati</taxon>
        <taxon>Actinomycetota</taxon>
        <taxon>Actinomycetes</taxon>
        <taxon>Propionibacteriales</taxon>
        <taxon>Kribbellaceae</taxon>
        <taxon>Kribbella</taxon>
    </lineage>
</organism>
<proteinExistence type="inferred from homology"/>
<keyword evidence="4" id="KW-0235">DNA replication</keyword>
<evidence type="ECO:0000256" key="11">
    <source>
        <dbReference type="ARBA" id="ARBA00038905"/>
    </source>
</evidence>
<protein>
    <recommendedName>
        <fullName evidence="11">8-oxo-dGTP diphosphatase</fullName>
        <ecNumber evidence="11">3.6.1.55</ecNumber>
    </recommendedName>
</protein>
<keyword evidence="15" id="KW-1185">Reference proteome</keyword>
<evidence type="ECO:0000256" key="2">
    <source>
        <dbReference type="ARBA" id="ARBA00005582"/>
    </source>
</evidence>
<keyword evidence="8" id="KW-0460">Magnesium</keyword>
<dbReference type="RefSeq" id="WP_344180176.1">
    <property type="nucleotide sequence ID" value="NZ_BAAANC010000003.1"/>
</dbReference>
<dbReference type="Gene3D" id="3.90.79.10">
    <property type="entry name" value="Nucleoside Triphosphate Pyrophosphohydrolase"/>
    <property type="match status" value="1"/>
</dbReference>
<dbReference type="InterPro" id="IPR000086">
    <property type="entry name" value="NUDIX_hydrolase_dom"/>
</dbReference>
<evidence type="ECO:0000256" key="3">
    <source>
        <dbReference type="ARBA" id="ARBA00022457"/>
    </source>
</evidence>
<comment type="caution">
    <text evidence="14">The sequence shown here is derived from an EMBL/GenBank/DDBJ whole genome shotgun (WGS) entry which is preliminary data.</text>
</comment>